<dbReference type="GO" id="GO:0005886">
    <property type="term" value="C:plasma membrane"/>
    <property type="evidence" value="ECO:0007669"/>
    <property type="project" value="UniProtKB-SubCell"/>
</dbReference>
<feature type="transmembrane region" description="Helical" evidence="6">
    <location>
        <begin position="411"/>
        <end position="430"/>
    </location>
</feature>
<feature type="transmembrane region" description="Helical" evidence="6">
    <location>
        <begin position="67"/>
        <end position="88"/>
    </location>
</feature>
<evidence type="ECO:0000256" key="6">
    <source>
        <dbReference type="SAM" id="Phobius"/>
    </source>
</evidence>
<evidence type="ECO:0000256" key="5">
    <source>
        <dbReference type="ARBA" id="ARBA00023136"/>
    </source>
</evidence>
<feature type="transmembrane region" description="Helical" evidence="6">
    <location>
        <begin position="355"/>
        <end position="374"/>
    </location>
</feature>
<keyword evidence="7" id="KW-0762">Sugar transport</keyword>
<dbReference type="Pfam" id="PF02653">
    <property type="entry name" value="BPD_transp_2"/>
    <property type="match status" value="1"/>
</dbReference>
<dbReference type="AlphaFoldDB" id="A0A1T5IWC9"/>
<organism evidence="7 8">
    <name type="scientific">Maledivibacter halophilus</name>
    <dbReference type="NCBI Taxonomy" id="36842"/>
    <lineage>
        <taxon>Bacteria</taxon>
        <taxon>Bacillati</taxon>
        <taxon>Bacillota</taxon>
        <taxon>Clostridia</taxon>
        <taxon>Peptostreptococcales</taxon>
        <taxon>Caminicellaceae</taxon>
        <taxon>Maledivibacter</taxon>
    </lineage>
</organism>
<feature type="transmembrane region" description="Helical" evidence="6">
    <location>
        <begin position="31"/>
        <end position="55"/>
    </location>
</feature>
<sequence length="438" mass="48192">MAEINNTDEIRKESENQSLLKQIKKMMFNNIVTLLFLILCLAGVILSELPIFFIVNELLTRIFRNSFLVLALIIPVIAGMGLNFAITVGAMAGQAAIIAVTHWGVPGIYGFILCAILSVPLAVIFGVLTGRLLNRTKGQEMITSLITGYFANGIYQFIFLFGIGTFIPMVNEVLILPSGVGIRNTVDLAKNNGIKYALDDLVKFPLFNVLLFISILSLLYFAYKLFKKDITVAERENRYKYIIYFALSIIVIFISTGFILDIGIPKGLKALRVLKVPIVTMFVVLFLCAFNVLIVKTKLGQDFRTVGHDQNIAKVSGINVNRVRVIAITISTVLAAWGQLIFLQNIGIMNTYGSHVQIALFSIAALLVGGASVTKATIGQALLGVILFHTLFIVSPKAAQNLFGDAQIGEFFRNFVSYGVIGIALGLHAWQRAFDKKK</sequence>
<dbReference type="Proteomes" id="UP000190285">
    <property type="component" value="Unassembled WGS sequence"/>
</dbReference>
<feature type="transmembrane region" description="Helical" evidence="6">
    <location>
        <begin position="204"/>
        <end position="223"/>
    </location>
</feature>
<evidence type="ECO:0000256" key="3">
    <source>
        <dbReference type="ARBA" id="ARBA00022692"/>
    </source>
</evidence>
<dbReference type="EMBL" id="FUZT01000001">
    <property type="protein sequence ID" value="SKC43497.1"/>
    <property type="molecule type" value="Genomic_DNA"/>
</dbReference>
<dbReference type="PANTHER" id="PTHR32196:SF15">
    <property type="entry name" value="SUGAR ABC TRANSPORTER PERMEASE PROTEIN"/>
    <property type="match status" value="1"/>
</dbReference>
<keyword evidence="7" id="KW-0813">Transport</keyword>
<keyword evidence="3 6" id="KW-0812">Transmembrane</keyword>
<feature type="transmembrane region" description="Helical" evidence="6">
    <location>
        <begin position="108"/>
        <end position="128"/>
    </location>
</feature>
<dbReference type="InterPro" id="IPR001851">
    <property type="entry name" value="ABC_transp_permease"/>
</dbReference>
<comment type="subcellular location">
    <subcellularLocation>
        <location evidence="1">Cell membrane</location>
        <topology evidence="1">Multi-pass membrane protein</topology>
    </subcellularLocation>
</comment>
<name>A0A1T5IWC9_9FIRM</name>
<evidence type="ECO:0000313" key="8">
    <source>
        <dbReference type="Proteomes" id="UP000190285"/>
    </source>
</evidence>
<feature type="transmembrane region" description="Helical" evidence="6">
    <location>
        <begin position="323"/>
        <end position="343"/>
    </location>
</feature>
<keyword evidence="2" id="KW-1003">Cell membrane</keyword>
<dbReference type="STRING" id="36842.SAMN02194393_00825"/>
<feature type="transmembrane region" description="Helical" evidence="6">
    <location>
        <begin position="243"/>
        <end position="264"/>
    </location>
</feature>
<gene>
    <name evidence="7" type="ORF">SAMN02194393_00825</name>
</gene>
<evidence type="ECO:0000256" key="1">
    <source>
        <dbReference type="ARBA" id="ARBA00004651"/>
    </source>
</evidence>
<keyword evidence="4 6" id="KW-1133">Transmembrane helix</keyword>
<keyword evidence="5 6" id="KW-0472">Membrane</keyword>
<feature type="transmembrane region" description="Helical" evidence="6">
    <location>
        <begin position="149"/>
        <end position="170"/>
    </location>
</feature>
<keyword evidence="8" id="KW-1185">Reference proteome</keyword>
<reference evidence="7 8" key="1">
    <citation type="submission" date="2017-02" db="EMBL/GenBank/DDBJ databases">
        <authorList>
            <person name="Peterson S.W."/>
        </authorList>
    </citation>
    <scope>NUCLEOTIDE SEQUENCE [LARGE SCALE GENOMIC DNA]</scope>
    <source>
        <strain evidence="7 8">M1</strain>
    </source>
</reference>
<dbReference type="RefSeq" id="WP_208984973.1">
    <property type="nucleotide sequence ID" value="NZ_FUZT01000001.1"/>
</dbReference>
<accession>A0A1T5IWC9</accession>
<dbReference type="PANTHER" id="PTHR32196">
    <property type="entry name" value="ABC TRANSPORTER PERMEASE PROTEIN YPHD-RELATED-RELATED"/>
    <property type="match status" value="1"/>
</dbReference>
<feature type="transmembrane region" description="Helical" evidence="6">
    <location>
        <begin position="276"/>
        <end position="295"/>
    </location>
</feature>
<evidence type="ECO:0000256" key="4">
    <source>
        <dbReference type="ARBA" id="ARBA00022989"/>
    </source>
</evidence>
<protein>
    <submittedName>
        <fullName evidence="7">Simple sugar transport system permease protein</fullName>
    </submittedName>
</protein>
<dbReference type="GO" id="GO:0022857">
    <property type="term" value="F:transmembrane transporter activity"/>
    <property type="evidence" value="ECO:0007669"/>
    <property type="project" value="InterPro"/>
</dbReference>
<evidence type="ECO:0000313" key="7">
    <source>
        <dbReference type="EMBL" id="SKC43497.1"/>
    </source>
</evidence>
<evidence type="ECO:0000256" key="2">
    <source>
        <dbReference type="ARBA" id="ARBA00022475"/>
    </source>
</evidence>
<proteinExistence type="predicted"/>
<feature type="transmembrane region" description="Helical" evidence="6">
    <location>
        <begin position="381"/>
        <end position="399"/>
    </location>
</feature>